<proteinExistence type="predicted"/>
<feature type="compositionally biased region" description="Polar residues" evidence="1">
    <location>
        <begin position="370"/>
        <end position="380"/>
    </location>
</feature>
<accession>A0A5J5DKP6</accession>
<comment type="caution">
    <text evidence="2">The sequence shown here is derived from an EMBL/GenBank/DDBJ whole genome shotgun (WGS) entry which is preliminary data.</text>
</comment>
<reference evidence="2 3" key="1">
    <citation type="submission" date="2019-08" db="EMBL/GenBank/DDBJ databases">
        <title>A chromosome-level genome assembly, high-density linkage maps, and genome scans reveal the genomic architecture of hybrid incompatibilities underlying speciation via character displacement in darters (Percidae: Etheostominae).</title>
        <authorList>
            <person name="Moran R.L."/>
            <person name="Catchen J.M."/>
            <person name="Fuller R.C."/>
        </authorList>
    </citation>
    <scope>NUCLEOTIDE SEQUENCE [LARGE SCALE GENOMIC DNA]</scope>
    <source>
        <strain evidence="2">EspeVRDwgs_2016</strain>
        <tissue evidence="2">Muscle</tissue>
    </source>
</reference>
<feature type="compositionally biased region" description="Basic and acidic residues" evidence="1">
    <location>
        <begin position="157"/>
        <end position="175"/>
    </location>
</feature>
<evidence type="ECO:0000313" key="2">
    <source>
        <dbReference type="EMBL" id="KAA8593964.1"/>
    </source>
</evidence>
<feature type="region of interest" description="Disordered" evidence="1">
    <location>
        <begin position="370"/>
        <end position="394"/>
    </location>
</feature>
<name>A0A5J5DKP6_9PERO</name>
<feature type="region of interest" description="Disordered" evidence="1">
    <location>
        <begin position="155"/>
        <end position="175"/>
    </location>
</feature>
<dbReference type="Proteomes" id="UP000327493">
    <property type="component" value="Chromosome 3"/>
</dbReference>
<dbReference type="AlphaFoldDB" id="A0A5J5DKP6"/>
<gene>
    <name evidence="2" type="ORF">FQN60_004798</name>
</gene>
<evidence type="ECO:0000313" key="3">
    <source>
        <dbReference type="Proteomes" id="UP000327493"/>
    </source>
</evidence>
<keyword evidence="3" id="KW-1185">Reference proteome</keyword>
<evidence type="ECO:0000256" key="1">
    <source>
        <dbReference type="SAM" id="MobiDB-lite"/>
    </source>
</evidence>
<sequence length="506" mass="54114">MFKAYAHKAAKRAVQAYSSLCWSKNVVALRSVAATSPAQILGPLALFGDTHLNRVKSPEPLFSEQVKASVGTGQRPIGSLWHTSPVCQPARVVGFLVQGFEVKHRVTGALEEDHVTQRSIVEGTVRVSGQPQLTALPGEAGVQYTACVAPHPLPCTPRDEKENMKRGEGSSLDGRREVRPALTERQRATHSALSQYCPVHTAPKHQHRVILVLMNSQRSGSSTQSYSVFAAGALRAASLAFSQLSATTPDLMGCRVKMTLLLRSLKGKSGFISVMDRGVFQSQSVTDLVGSHHEEVVSLVSVKRPPLRHVEVGFPPARQEGPDVCRAFRGLLEHQAGHVAPQLEGNAHCQLHGAQSQVTRPVYYLSSGTFSPSQTAAQSKRSPRTAEKPGTNVNKFTDSLSHMASSTPTEPHALEGKICWLLSSDTPQRGSAICLRVALSSSPVTGSRDNHWNSLQKEKRSTCCCSPNLSIPAGSAGADSTTGSLTGGGPAPPLSVRLHSSLLCCT</sequence>
<organism evidence="2 3">
    <name type="scientific">Etheostoma spectabile</name>
    <name type="common">orangethroat darter</name>
    <dbReference type="NCBI Taxonomy" id="54343"/>
    <lineage>
        <taxon>Eukaryota</taxon>
        <taxon>Metazoa</taxon>
        <taxon>Chordata</taxon>
        <taxon>Craniata</taxon>
        <taxon>Vertebrata</taxon>
        <taxon>Euteleostomi</taxon>
        <taxon>Actinopterygii</taxon>
        <taxon>Neopterygii</taxon>
        <taxon>Teleostei</taxon>
        <taxon>Neoteleostei</taxon>
        <taxon>Acanthomorphata</taxon>
        <taxon>Eupercaria</taxon>
        <taxon>Perciformes</taxon>
        <taxon>Percoidei</taxon>
        <taxon>Percidae</taxon>
        <taxon>Etheostomatinae</taxon>
        <taxon>Etheostoma</taxon>
    </lineage>
</organism>
<protein>
    <submittedName>
        <fullName evidence="2">Uncharacterized protein</fullName>
    </submittedName>
</protein>
<dbReference type="EMBL" id="VOFY01000003">
    <property type="protein sequence ID" value="KAA8593964.1"/>
    <property type="molecule type" value="Genomic_DNA"/>
</dbReference>